<evidence type="ECO:0000256" key="1">
    <source>
        <dbReference type="ARBA" id="ARBA00010716"/>
    </source>
</evidence>
<organism evidence="7 8">
    <name type="scientific">Acidiphilium iwatense</name>
    <dbReference type="NCBI Taxonomy" id="768198"/>
    <lineage>
        <taxon>Bacteria</taxon>
        <taxon>Pseudomonadati</taxon>
        <taxon>Pseudomonadota</taxon>
        <taxon>Alphaproteobacteria</taxon>
        <taxon>Acetobacterales</taxon>
        <taxon>Acidocellaceae</taxon>
        <taxon>Acidiphilium</taxon>
    </lineage>
</organism>
<evidence type="ECO:0000256" key="2">
    <source>
        <dbReference type="ARBA" id="ARBA00022723"/>
    </source>
</evidence>
<dbReference type="RefSeq" id="WP_235703484.1">
    <property type="nucleotide sequence ID" value="NZ_JAKGBZ010000008.1"/>
</dbReference>
<dbReference type="SUPFAM" id="SSF51556">
    <property type="entry name" value="Metallo-dependent hydrolases"/>
    <property type="match status" value="1"/>
</dbReference>
<dbReference type="CDD" id="cd00854">
    <property type="entry name" value="NagA"/>
    <property type="match status" value="1"/>
</dbReference>
<dbReference type="SUPFAM" id="SSF51338">
    <property type="entry name" value="Composite domain of metallo-dependent hydrolases"/>
    <property type="match status" value="1"/>
</dbReference>
<keyword evidence="4 5" id="KW-0119">Carbohydrate metabolism</keyword>
<name>A0ABS9DU45_9PROT</name>
<evidence type="ECO:0000256" key="3">
    <source>
        <dbReference type="ARBA" id="ARBA00022801"/>
    </source>
</evidence>
<dbReference type="EC" id="3.5.1.25" evidence="7"/>
<evidence type="ECO:0000256" key="4">
    <source>
        <dbReference type="ARBA" id="ARBA00023277"/>
    </source>
</evidence>
<dbReference type="InterPro" id="IPR011059">
    <property type="entry name" value="Metal-dep_hydrolase_composite"/>
</dbReference>
<gene>
    <name evidence="7" type="primary">nagA</name>
    <name evidence="7" type="ORF">L2A60_06090</name>
</gene>
<dbReference type="NCBIfam" id="TIGR00221">
    <property type="entry name" value="nagA"/>
    <property type="match status" value="1"/>
</dbReference>
<accession>A0ABS9DU45</accession>
<keyword evidence="8" id="KW-1185">Reference proteome</keyword>
<dbReference type="PANTHER" id="PTHR11113:SF14">
    <property type="entry name" value="N-ACETYLGLUCOSAMINE-6-PHOSPHATE DEACETYLASE"/>
    <property type="match status" value="1"/>
</dbReference>
<reference evidence="7 8" key="1">
    <citation type="submission" date="2022-01" db="EMBL/GenBank/DDBJ databases">
        <authorList>
            <person name="Won M."/>
            <person name="Kim S.-J."/>
            <person name="Kwon S.-W."/>
        </authorList>
    </citation>
    <scope>NUCLEOTIDE SEQUENCE [LARGE SCALE GENOMIC DNA]</scope>
    <source>
        <strain evidence="7 8">KCTC 23505</strain>
    </source>
</reference>
<keyword evidence="3 5" id="KW-0378">Hydrolase</keyword>
<protein>
    <submittedName>
        <fullName evidence="7">N-acetylglucosamine-6-phosphate deacetylase</fullName>
        <ecNumber evidence="7">3.5.1.25</ecNumber>
    </submittedName>
</protein>
<evidence type="ECO:0000259" key="6">
    <source>
        <dbReference type="Pfam" id="PF01979"/>
    </source>
</evidence>
<evidence type="ECO:0000313" key="8">
    <source>
        <dbReference type="Proteomes" id="UP001521209"/>
    </source>
</evidence>
<dbReference type="EMBL" id="JAKGBZ010000008">
    <property type="protein sequence ID" value="MCF3946251.1"/>
    <property type="molecule type" value="Genomic_DNA"/>
</dbReference>
<dbReference type="Proteomes" id="UP001521209">
    <property type="component" value="Unassembled WGS sequence"/>
</dbReference>
<dbReference type="InterPro" id="IPR032466">
    <property type="entry name" value="Metal_Hydrolase"/>
</dbReference>
<dbReference type="PIRSF" id="PIRSF038994">
    <property type="entry name" value="NagA"/>
    <property type="match status" value="1"/>
</dbReference>
<dbReference type="Gene3D" id="3.20.20.140">
    <property type="entry name" value="Metal-dependent hydrolases"/>
    <property type="match status" value="1"/>
</dbReference>
<dbReference type="GO" id="GO:0008448">
    <property type="term" value="F:N-acetylglucosamine-6-phosphate deacetylase activity"/>
    <property type="evidence" value="ECO:0007669"/>
    <property type="project" value="UniProtKB-EC"/>
</dbReference>
<comment type="caution">
    <text evidence="7">The sequence shown here is derived from an EMBL/GenBank/DDBJ whole genome shotgun (WGS) entry which is preliminary data.</text>
</comment>
<comment type="similarity">
    <text evidence="1 5">Belongs to the metallo-dependent hydrolases superfamily. NagA family.</text>
</comment>
<dbReference type="InterPro" id="IPR003764">
    <property type="entry name" value="GlcNAc_6-P_deAcase"/>
</dbReference>
<dbReference type="InterPro" id="IPR006680">
    <property type="entry name" value="Amidohydro-rel"/>
</dbReference>
<evidence type="ECO:0000313" key="7">
    <source>
        <dbReference type="EMBL" id="MCF3946251.1"/>
    </source>
</evidence>
<dbReference type="PANTHER" id="PTHR11113">
    <property type="entry name" value="N-ACETYLGLUCOSAMINE-6-PHOSPHATE DEACETYLASE"/>
    <property type="match status" value="1"/>
</dbReference>
<sequence>MTDIDRPENPVVIAGARIFDGETWHDGKALAIGADRRITGIADPRELPDGTSLLTVDGGMLIPGFVDLQVNGGGGILLNDRPDAAGIATICAAHCPFGTTALLATLITDTVEITTRALDAGRDAAQRQIPGFLGLHLEGPHLAPARHGAHDPALIRPMTDADLRRLTEASKTMPVLLTTIAPEAVSGARIAHLAEAGVVVSLGHSNASCEQARAAADAGATMVTHLFNAMSPLAHREPGMVGAALDHGGLHAGLIADGIHVDATAVAIALRAKRGPGRVFLVTDAMATTGTTLDAFTLNGRVVYRRNGRLTLADGTLAGADTTMIASVRFMHHAIGLPLGEALRMASLYPAQAVGKSATIGHLRPGARADLVHLSDTLDIRAVWIGGSRVFTAVPSAQDASFS</sequence>
<feature type="domain" description="Amidohydrolase-related" evidence="6">
    <location>
        <begin position="60"/>
        <end position="389"/>
    </location>
</feature>
<proteinExistence type="inferred from homology"/>
<dbReference type="Gene3D" id="2.30.40.10">
    <property type="entry name" value="Urease, subunit C, domain 1"/>
    <property type="match status" value="1"/>
</dbReference>
<dbReference type="Pfam" id="PF01979">
    <property type="entry name" value="Amidohydro_1"/>
    <property type="match status" value="1"/>
</dbReference>
<evidence type="ECO:0000256" key="5">
    <source>
        <dbReference type="PIRNR" id="PIRNR038994"/>
    </source>
</evidence>
<keyword evidence="2" id="KW-0479">Metal-binding</keyword>